<gene>
    <name evidence="6" type="ORF">Tsubulata_031008</name>
</gene>
<evidence type="ECO:0000256" key="5">
    <source>
        <dbReference type="SAM" id="Phobius"/>
    </source>
</evidence>
<comment type="similarity">
    <text evidence="1">Belongs to the 'GDSL' lipolytic enzyme family.</text>
</comment>
<reference evidence="6" key="2">
    <citation type="journal article" date="2023" name="Plants (Basel)">
        <title>Annotation of the Turnera subulata (Passifloraceae) Draft Genome Reveals the S-Locus Evolved after the Divergence of Turneroideae from Passifloroideae in a Stepwise Manner.</title>
        <authorList>
            <person name="Henning P.M."/>
            <person name="Roalson E.H."/>
            <person name="Mir W."/>
            <person name="McCubbin A.G."/>
            <person name="Shore J.S."/>
        </authorList>
    </citation>
    <scope>NUCLEOTIDE SEQUENCE</scope>
    <source>
        <strain evidence="6">F60SS</strain>
    </source>
</reference>
<accession>A0A9Q0J6S2</accession>
<evidence type="ECO:0000256" key="1">
    <source>
        <dbReference type="ARBA" id="ARBA00008668"/>
    </source>
</evidence>
<keyword evidence="7" id="KW-1185">Reference proteome</keyword>
<keyword evidence="3" id="KW-0442">Lipid degradation</keyword>
<protein>
    <recommendedName>
        <fullName evidence="8">GDSL esterase/lipase</fullName>
    </recommendedName>
</protein>
<organism evidence="6 7">
    <name type="scientific">Turnera subulata</name>
    <dbReference type="NCBI Taxonomy" id="218843"/>
    <lineage>
        <taxon>Eukaryota</taxon>
        <taxon>Viridiplantae</taxon>
        <taxon>Streptophyta</taxon>
        <taxon>Embryophyta</taxon>
        <taxon>Tracheophyta</taxon>
        <taxon>Spermatophyta</taxon>
        <taxon>Magnoliopsida</taxon>
        <taxon>eudicotyledons</taxon>
        <taxon>Gunneridae</taxon>
        <taxon>Pentapetalae</taxon>
        <taxon>rosids</taxon>
        <taxon>fabids</taxon>
        <taxon>Malpighiales</taxon>
        <taxon>Passifloraceae</taxon>
        <taxon>Turnera</taxon>
    </lineage>
</organism>
<sequence>MNMAYGSSGVFDTWIKSLPNLTTQINLLKQVVNDEKLYTKDDFNNSIALELKAHSRRVVKKLAKNIISIHHMGVPKIGVLSLRPSGWLPAISSKKSSYKEYCSENDNIIDKYHNQLLQRSLQKLNRKSKNKQVYVLLDLYGAFMSAVEKHRHDAGKLLSLLPITLCAMCSFLFTYFLLPTSENEEYKNPLKPCCEGVGVNYSCGLVDKNGAKMYRLCKHPELSFFWDPIHPSQNGWHSIFLALQPSLYQLLK</sequence>
<dbReference type="GO" id="GO:0016042">
    <property type="term" value="P:lipid catabolic process"/>
    <property type="evidence" value="ECO:0007669"/>
    <property type="project" value="UniProtKB-KW"/>
</dbReference>
<keyword evidence="5" id="KW-0472">Membrane</keyword>
<evidence type="ECO:0000256" key="4">
    <source>
        <dbReference type="ARBA" id="ARBA00023098"/>
    </source>
</evidence>
<evidence type="ECO:0000256" key="2">
    <source>
        <dbReference type="ARBA" id="ARBA00022801"/>
    </source>
</evidence>
<keyword evidence="5" id="KW-0812">Transmembrane</keyword>
<name>A0A9Q0J6S2_9ROSI</name>
<dbReference type="InterPro" id="IPR001087">
    <property type="entry name" value="GDSL"/>
</dbReference>
<comment type="caution">
    <text evidence="6">The sequence shown here is derived from an EMBL/GenBank/DDBJ whole genome shotgun (WGS) entry which is preliminary data.</text>
</comment>
<dbReference type="EMBL" id="JAKUCV010005293">
    <property type="protein sequence ID" value="KAJ4831736.1"/>
    <property type="molecule type" value="Genomic_DNA"/>
</dbReference>
<dbReference type="GO" id="GO:0016788">
    <property type="term" value="F:hydrolase activity, acting on ester bonds"/>
    <property type="evidence" value="ECO:0007669"/>
    <property type="project" value="InterPro"/>
</dbReference>
<keyword evidence="5" id="KW-1133">Transmembrane helix</keyword>
<dbReference type="InterPro" id="IPR036514">
    <property type="entry name" value="SGNH_hydro_sf"/>
</dbReference>
<dbReference type="Gene3D" id="3.40.50.1110">
    <property type="entry name" value="SGNH hydrolase"/>
    <property type="match status" value="1"/>
</dbReference>
<proteinExistence type="inferred from homology"/>
<dbReference type="PANTHER" id="PTHR46020">
    <property type="entry name" value="OSJNBB0059K02.9 PROTEIN"/>
    <property type="match status" value="1"/>
</dbReference>
<dbReference type="OrthoDB" id="1600564at2759"/>
<evidence type="ECO:0000313" key="6">
    <source>
        <dbReference type="EMBL" id="KAJ4831736.1"/>
    </source>
</evidence>
<evidence type="ECO:0000313" key="7">
    <source>
        <dbReference type="Proteomes" id="UP001141552"/>
    </source>
</evidence>
<dbReference type="Proteomes" id="UP001141552">
    <property type="component" value="Unassembled WGS sequence"/>
</dbReference>
<keyword evidence="4" id="KW-0443">Lipid metabolism</keyword>
<dbReference type="Pfam" id="PF00657">
    <property type="entry name" value="Lipase_GDSL"/>
    <property type="match status" value="1"/>
</dbReference>
<evidence type="ECO:0008006" key="8">
    <source>
        <dbReference type="Google" id="ProtNLM"/>
    </source>
</evidence>
<feature type="transmembrane region" description="Helical" evidence="5">
    <location>
        <begin position="157"/>
        <end position="178"/>
    </location>
</feature>
<keyword evidence="2" id="KW-0378">Hydrolase</keyword>
<feature type="non-terminal residue" evidence="6">
    <location>
        <position position="1"/>
    </location>
</feature>
<evidence type="ECO:0000256" key="3">
    <source>
        <dbReference type="ARBA" id="ARBA00022963"/>
    </source>
</evidence>
<dbReference type="AlphaFoldDB" id="A0A9Q0J6S2"/>
<dbReference type="PANTHER" id="PTHR46020:SF4">
    <property type="entry name" value="OS04G0650200 PROTEIN"/>
    <property type="match status" value="1"/>
</dbReference>
<reference evidence="6" key="1">
    <citation type="submission" date="2022-02" db="EMBL/GenBank/DDBJ databases">
        <authorList>
            <person name="Henning P.M."/>
            <person name="McCubbin A.G."/>
            <person name="Shore J.S."/>
        </authorList>
    </citation>
    <scope>NUCLEOTIDE SEQUENCE</scope>
    <source>
        <strain evidence="6">F60SS</strain>
        <tissue evidence="6">Leaves</tissue>
    </source>
</reference>